<accession>A0A1B6GTS6</accession>
<proteinExistence type="predicted"/>
<sequence>MEAGESGEGEKRKRTESNGGSSDSDLSDGWNFVDQLDINNPDAPSSDGESVEVIEAEDESPEHAVEPDGDPDAPEAASLLVSKPETPVVQVSQEEMGATSTNGAQPLAPTEVLEPVQEEMFDSSFCWFLFFATSAVLVSNLAFMAAENALDWNMEMNVETPSFLRDLPITQKPQPQNRLPTSITWADNDEMTVDTLDDLDANEEHTNKKMAGTSDNLMDDMIRFTENSNVVWKKQPLKNDNHQVRKYFKVLNGITGSAEAENKFAQALLILDALHVGLKDLEDVVTENSELHRVLRKQKDTLFNTLNEVELGVSRSMEKLATNVLNKVQKLERRFENQWCKLEKTGYKEELKGLFYECQENEEKAFEKDSKNDNHMDKRKGIPNFNEKNSKNVNEKDSRNFNDRKDGQKQTVVDSYQYEVDKDSTGKVYSKQNGEDRKNGDYYKLLKSEKFDDVKHLNKQKHKRIDSVDDQKIYGDTSDRTEGKFYKNKNKYINSGKGEYFSEMNNKYDKTKKDSIKYGDKHSNNKRSSHIMKDDAQTTDRFKNETPKSKSDIIPDKATVEFVARFLKENCKKGWDIESSSKKNDYRSLKNKVNEKVNIPTEMLSKMYDKYCKDVGISLKQNKPTTDNFQHDIPEAKHETFNVDKSAVDIVTKYLKENCGRSRSSDNKMVPNNYNTLKDVVNEKVKIPTEMFDQIYERYCKFSDKGFKWDRRFKNDKVKGDFAGKDKERHSKEATPVIDDPKKYVKNVIEIRLIDESEKKGKREPNDVGQDKVILPTNKPRQWTFAYESTPITNKTNINGDWFIKSGESRSKTRWSHHRSDWLFDRASYRRSNPHPPNWFAGRRKNWFFRRAWARQQCRENPYDSWCERSEEEAVTVPKTSSNLS</sequence>
<protein>
    <submittedName>
        <fullName evidence="2">Uncharacterized protein</fullName>
    </submittedName>
</protein>
<reference evidence="2" key="1">
    <citation type="submission" date="2015-11" db="EMBL/GenBank/DDBJ databases">
        <title>De novo transcriptome assembly of four potential Pierce s Disease insect vectors from Arizona vineyards.</title>
        <authorList>
            <person name="Tassone E.E."/>
        </authorList>
    </citation>
    <scope>NUCLEOTIDE SEQUENCE</scope>
</reference>
<feature type="compositionally biased region" description="Acidic residues" evidence="1">
    <location>
        <begin position="49"/>
        <end position="60"/>
    </location>
</feature>
<dbReference type="EMBL" id="GECZ01003943">
    <property type="protein sequence ID" value="JAS65826.1"/>
    <property type="molecule type" value="Transcribed_RNA"/>
</dbReference>
<organism evidence="2">
    <name type="scientific">Cuerna arida</name>
    <dbReference type="NCBI Taxonomy" id="1464854"/>
    <lineage>
        <taxon>Eukaryota</taxon>
        <taxon>Metazoa</taxon>
        <taxon>Ecdysozoa</taxon>
        <taxon>Arthropoda</taxon>
        <taxon>Hexapoda</taxon>
        <taxon>Insecta</taxon>
        <taxon>Pterygota</taxon>
        <taxon>Neoptera</taxon>
        <taxon>Paraneoptera</taxon>
        <taxon>Hemiptera</taxon>
        <taxon>Auchenorrhyncha</taxon>
        <taxon>Membracoidea</taxon>
        <taxon>Cicadellidae</taxon>
        <taxon>Cicadellinae</taxon>
        <taxon>Proconiini</taxon>
        <taxon>Cuerna</taxon>
    </lineage>
</organism>
<feature type="region of interest" description="Disordered" evidence="1">
    <location>
        <begin position="512"/>
        <end position="551"/>
    </location>
</feature>
<feature type="compositionally biased region" description="Basic and acidic residues" evidence="1">
    <location>
        <begin position="388"/>
        <end position="408"/>
    </location>
</feature>
<evidence type="ECO:0000313" key="2">
    <source>
        <dbReference type="EMBL" id="JAS65826.1"/>
    </source>
</evidence>
<feature type="region of interest" description="Disordered" evidence="1">
    <location>
        <begin position="1"/>
        <end position="76"/>
    </location>
</feature>
<dbReference type="AlphaFoldDB" id="A0A1B6GTS6"/>
<feature type="compositionally biased region" description="Basic and acidic residues" evidence="1">
    <location>
        <begin position="531"/>
        <end position="551"/>
    </location>
</feature>
<feature type="compositionally biased region" description="Low complexity" evidence="1">
    <location>
        <begin position="17"/>
        <end position="29"/>
    </location>
</feature>
<gene>
    <name evidence="2" type="ORF">g.37499</name>
</gene>
<evidence type="ECO:0000256" key="1">
    <source>
        <dbReference type="SAM" id="MobiDB-lite"/>
    </source>
</evidence>
<feature type="compositionally biased region" description="Basic and acidic residues" evidence="1">
    <location>
        <begin position="512"/>
        <end position="523"/>
    </location>
</feature>
<feature type="compositionally biased region" description="Basic and acidic residues" evidence="1">
    <location>
        <begin position="365"/>
        <end position="380"/>
    </location>
</feature>
<name>A0A1B6GTS6_9HEMI</name>
<feature type="region of interest" description="Disordered" evidence="1">
    <location>
        <begin position="365"/>
        <end position="416"/>
    </location>
</feature>